<name>A0AAN7UWU9_9PEZI</name>
<feature type="chain" id="PRO_5043023283" description="Mid2 domain-containing protein" evidence="7">
    <location>
        <begin position="22"/>
        <end position="274"/>
    </location>
</feature>
<reference evidence="8 9" key="1">
    <citation type="submission" date="2023-10" db="EMBL/GenBank/DDBJ databases">
        <title>Draft genome sequence of Xylaria bambusicola isolate GMP-LS, the root and basal stem rot pathogen of sugarcane in Indonesia.</title>
        <authorList>
            <person name="Selvaraj P."/>
            <person name="Muralishankar V."/>
            <person name="Muruganantham S."/>
            <person name="Sp S."/>
            <person name="Haryani S."/>
            <person name="Lau K.J.X."/>
            <person name="Naqvi N.I."/>
        </authorList>
    </citation>
    <scope>NUCLEOTIDE SEQUENCE [LARGE SCALE GENOMIC DNA]</scope>
    <source>
        <strain evidence="8">GMP-LS</strain>
    </source>
</reference>
<dbReference type="AlphaFoldDB" id="A0AAN7UWU9"/>
<keyword evidence="2 6" id="KW-0812">Transmembrane</keyword>
<evidence type="ECO:0000313" key="9">
    <source>
        <dbReference type="Proteomes" id="UP001305414"/>
    </source>
</evidence>
<protein>
    <recommendedName>
        <fullName evidence="10">Mid2 domain-containing protein</fullName>
    </recommendedName>
</protein>
<evidence type="ECO:0000256" key="6">
    <source>
        <dbReference type="SAM" id="Phobius"/>
    </source>
</evidence>
<dbReference type="GO" id="GO:0016020">
    <property type="term" value="C:membrane"/>
    <property type="evidence" value="ECO:0007669"/>
    <property type="project" value="UniProtKB-SubCell"/>
</dbReference>
<dbReference type="GO" id="GO:0071944">
    <property type="term" value="C:cell periphery"/>
    <property type="evidence" value="ECO:0007669"/>
    <property type="project" value="UniProtKB-ARBA"/>
</dbReference>
<keyword evidence="9" id="KW-1185">Reference proteome</keyword>
<keyword evidence="7" id="KW-0732">Signal</keyword>
<sequence>MIGARLSLLATLALFTTAAKSASVIFTNGLPQDSIIDEGTTFNVTWSWDGGKQAMGQLILTTFTKNDMNSAVNITLEDNLNLSKESYPWVVKASSGHKSLDWYYKFGITYNGNGSPVSGRAFRINTASTTSTTSGTGTATNSPGNPKHPSDKSSLSGGAIAGIVVGSVAGVGIIAALVGLVLYYRRKSRRGESGVADLSAPDSGVGNMKTTGPTPEIRDDMGAVAAIPQYGKAELDATERQSVPCELDAGPQMQGIHNPSNGPVRPEIISNIRS</sequence>
<evidence type="ECO:0000313" key="8">
    <source>
        <dbReference type="EMBL" id="KAK5635784.1"/>
    </source>
</evidence>
<proteinExistence type="predicted"/>
<dbReference type="InterPro" id="IPR051694">
    <property type="entry name" value="Immunoregulatory_rcpt-like"/>
</dbReference>
<feature type="region of interest" description="Disordered" evidence="5">
    <location>
        <begin position="192"/>
        <end position="218"/>
    </location>
</feature>
<evidence type="ECO:0000256" key="7">
    <source>
        <dbReference type="SAM" id="SignalP"/>
    </source>
</evidence>
<keyword evidence="4 6" id="KW-0472">Membrane</keyword>
<evidence type="ECO:0000256" key="2">
    <source>
        <dbReference type="ARBA" id="ARBA00022692"/>
    </source>
</evidence>
<feature type="transmembrane region" description="Helical" evidence="6">
    <location>
        <begin position="159"/>
        <end position="184"/>
    </location>
</feature>
<comment type="subcellular location">
    <subcellularLocation>
        <location evidence="1">Membrane</location>
        <topology evidence="1">Single-pass membrane protein</topology>
    </subcellularLocation>
</comment>
<gene>
    <name evidence="8" type="ORF">RRF57_011496</name>
</gene>
<evidence type="ECO:0000256" key="5">
    <source>
        <dbReference type="SAM" id="MobiDB-lite"/>
    </source>
</evidence>
<dbReference type="CDD" id="cd12087">
    <property type="entry name" value="TM_EGFR-like"/>
    <property type="match status" value="1"/>
</dbReference>
<dbReference type="PANTHER" id="PTHR15549:SF6">
    <property type="entry name" value="MID2 DOMAIN-CONTAINING PROTEIN"/>
    <property type="match status" value="1"/>
</dbReference>
<comment type="caution">
    <text evidence="8">The sequence shown here is derived from an EMBL/GenBank/DDBJ whole genome shotgun (WGS) entry which is preliminary data.</text>
</comment>
<feature type="region of interest" description="Disordered" evidence="5">
    <location>
        <begin position="128"/>
        <end position="154"/>
    </location>
</feature>
<evidence type="ECO:0000256" key="3">
    <source>
        <dbReference type="ARBA" id="ARBA00022989"/>
    </source>
</evidence>
<evidence type="ECO:0000256" key="1">
    <source>
        <dbReference type="ARBA" id="ARBA00004167"/>
    </source>
</evidence>
<feature type="compositionally biased region" description="Low complexity" evidence="5">
    <location>
        <begin position="128"/>
        <end position="142"/>
    </location>
</feature>
<keyword evidence="3 6" id="KW-1133">Transmembrane helix</keyword>
<organism evidence="8 9">
    <name type="scientific">Xylaria bambusicola</name>
    <dbReference type="NCBI Taxonomy" id="326684"/>
    <lineage>
        <taxon>Eukaryota</taxon>
        <taxon>Fungi</taxon>
        <taxon>Dikarya</taxon>
        <taxon>Ascomycota</taxon>
        <taxon>Pezizomycotina</taxon>
        <taxon>Sordariomycetes</taxon>
        <taxon>Xylariomycetidae</taxon>
        <taxon>Xylariales</taxon>
        <taxon>Xylariaceae</taxon>
        <taxon>Xylaria</taxon>
    </lineage>
</organism>
<dbReference type="Proteomes" id="UP001305414">
    <property type="component" value="Unassembled WGS sequence"/>
</dbReference>
<feature type="region of interest" description="Disordered" evidence="5">
    <location>
        <begin position="248"/>
        <end position="274"/>
    </location>
</feature>
<dbReference type="PANTHER" id="PTHR15549">
    <property type="entry name" value="PAIRED IMMUNOGLOBULIN-LIKE TYPE 2 RECEPTOR"/>
    <property type="match status" value="1"/>
</dbReference>
<accession>A0AAN7UWU9</accession>
<dbReference type="EMBL" id="JAWHQM010000057">
    <property type="protein sequence ID" value="KAK5635784.1"/>
    <property type="molecule type" value="Genomic_DNA"/>
</dbReference>
<feature type="signal peptide" evidence="7">
    <location>
        <begin position="1"/>
        <end position="21"/>
    </location>
</feature>
<evidence type="ECO:0000256" key="4">
    <source>
        <dbReference type="ARBA" id="ARBA00023136"/>
    </source>
</evidence>
<evidence type="ECO:0008006" key="10">
    <source>
        <dbReference type="Google" id="ProtNLM"/>
    </source>
</evidence>